<feature type="transmembrane region" description="Helical" evidence="1">
    <location>
        <begin position="35"/>
        <end position="54"/>
    </location>
</feature>
<evidence type="ECO:0000256" key="1">
    <source>
        <dbReference type="SAM" id="Phobius"/>
    </source>
</evidence>
<organism evidence="2 3">
    <name type="scientific">Deinococcus aerophilus</name>
    <dbReference type="NCBI Taxonomy" id="522488"/>
    <lineage>
        <taxon>Bacteria</taxon>
        <taxon>Thermotogati</taxon>
        <taxon>Deinococcota</taxon>
        <taxon>Deinococci</taxon>
        <taxon>Deinococcales</taxon>
        <taxon>Deinococcaceae</taxon>
        <taxon>Deinococcus</taxon>
    </lineage>
</organism>
<protein>
    <submittedName>
        <fullName evidence="2">Uncharacterized protein</fullName>
    </submittedName>
</protein>
<dbReference type="RefSeq" id="WP_188902971.1">
    <property type="nucleotide sequence ID" value="NZ_BMOM01000009.1"/>
</dbReference>
<name>A0ABQ2GR58_9DEIO</name>
<sequence>MVHCSVEVLGVLIGAAMAVAVLLPSVALPRLWARGLAVLGFGTLLVVGAVVLSGDRMERSFGLVYLAGSVLAAGVLALPRRLRWAAWEPLWVSLGLGLAALALLIAGGVGLAALLSVVWSSGPQADVSIRTGVAQGVSNGVLLTAPPTVLVLSLWGWRNRVR</sequence>
<feature type="transmembrane region" description="Helical" evidence="1">
    <location>
        <begin position="6"/>
        <end position="28"/>
    </location>
</feature>
<keyword evidence="3" id="KW-1185">Reference proteome</keyword>
<dbReference type="EMBL" id="BMOM01000009">
    <property type="protein sequence ID" value="GGM07552.1"/>
    <property type="molecule type" value="Genomic_DNA"/>
</dbReference>
<feature type="transmembrane region" description="Helical" evidence="1">
    <location>
        <begin position="90"/>
        <end position="119"/>
    </location>
</feature>
<keyword evidence="1" id="KW-0812">Transmembrane</keyword>
<proteinExistence type="predicted"/>
<keyword evidence="1" id="KW-0472">Membrane</keyword>
<evidence type="ECO:0000313" key="3">
    <source>
        <dbReference type="Proteomes" id="UP000661918"/>
    </source>
</evidence>
<reference evidence="3" key="1">
    <citation type="journal article" date="2019" name="Int. J. Syst. Evol. Microbiol.">
        <title>The Global Catalogue of Microorganisms (GCM) 10K type strain sequencing project: providing services to taxonomists for standard genome sequencing and annotation.</title>
        <authorList>
            <consortium name="The Broad Institute Genomics Platform"/>
            <consortium name="The Broad Institute Genome Sequencing Center for Infectious Disease"/>
            <person name="Wu L."/>
            <person name="Ma J."/>
        </authorList>
    </citation>
    <scope>NUCLEOTIDE SEQUENCE [LARGE SCALE GENOMIC DNA]</scope>
    <source>
        <strain evidence="3">JCM 15443</strain>
    </source>
</reference>
<feature type="transmembrane region" description="Helical" evidence="1">
    <location>
        <begin position="60"/>
        <end position="78"/>
    </location>
</feature>
<comment type="caution">
    <text evidence="2">The sequence shown here is derived from an EMBL/GenBank/DDBJ whole genome shotgun (WGS) entry which is preliminary data.</text>
</comment>
<gene>
    <name evidence="2" type="ORF">GCM10010841_14810</name>
</gene>
<evidence type="ECO:0000313" key="2">
    <source>
        <dbReference type="EMBL" id="GGM07552.1"/>
    </source>
</evidence>
<dbReference type="Proteomes" id="UP000661918">
    <property type="component" value="Unassembled WGS sequence"/>
</dbReference>
<accession>A0ABQ2GR58</accession>
<keyword evidence="1" id="KW-1133">Transmembrane helix</keyword>